<organism evidence="3 4">
    <name type="scientific">Thermothielavioides terrestris</name>
    <dbReference type="NCBI Taxonomy" id="2587410"/>
    <lineage>
        <taxon>Eukaryota</taxon>
        <taxon>Fungi</taxon>
        <taxon>Dikarya</taxon>
        <taxon>Ascomycota</taxon>
        <taxon>Pezizomycotina</taxon>
        <taxon>Sordariomycetes</taxon>
        <taxon>Sordariomycetidae</taxon>
        <taxon>Sordariales</taxon>
        <taxon>Chaetomiaceae</taxon>
        <taxon>Thermothielavioides</taxon>
    </lineage>
</organism>
<feature type="region of interest" description="Disordered" evidence="1">
    <location>
        <begin position="319"/>
        <end position="355"/>
    </location>
</feature>
<keyword evidence="2" id="KW-1133">Transmembrane helix</keyword>
<dbReference type="EMBL" id="OUUZ01000019">
    <property type="protein sequence ID" value="SPQ27420.1"/>
    <property type="molecule type" value="Genomic_DNA"/>
</dbReference>
<keyword evidence="2" id="KW-0472">Membrane</keyword>
<reference evidence="3 4" key="1">
    <citation type="submission" date="2018-04" db="EMBL/GenBank/DDBJ databases">
        <authorList>
            <person name="Huttner S."/>
            <person name="Dainat J."/>
        </authorList>
    </citation>
    <scope>NUCLEOTIDE SEQUENCE [LARGE SCALE GENOMIC DNA]</scope>
</reference>
<feature type="region of interest" description="Disordered" evidence="1">
    <location>
        <begin position="239"/>
        <end position="299"/>
    </location>
</feature>
<gene>
    <name evidence="3" type="ORF">TT172_LOCUS9839</name>
</gene>
<evidence type="ECO:0000256" key="2">
    <source>
        <dbReference type="SAM" id="Phobius"/>
    </source>
</evidence>
<evidence type="ECO:0000313" key="4">
    <source>
        <dbReference type="Proteomes" id="UP000289323"/>
    </source>
</evidence>
<evidence type="ECO:0000313" key="3">
    <source>
        <dbReference type="EMBL" id="SPQ27420.1"/>
    </source>
</evidence>
<keyword evidence="2" id="KW-0812">Transmembrane</keyword>
<name>A0A446BY79_9PEZI</name>
<protein>
    <submittedName>
        <fullName evidence="3">1412c21e-9919-43af-8ed0-b02ce1c6252d</fullName>
    </submittedName>
</protein>
<proteinExistence type="predicted"/>
<feature type="transmembrane region" description="Helical" evidence="2">
    <location>
        <begin position="207"/>
        <end position="231"/>
    </location>
</feature>
<evidence type="ECO:0000256" key="1">
    <source>
        <dbReference type="SAM" id="MobiDB-lite"/>
    </source>
</evidence>
<accession>A0A446BY79</accession>
<dbReference type="Proteomes" id="UP000289323">
    <property type="component" value="Unassembled WGS sequence"/>
</dbReference>
<sequence length="355" mass="36945">MTVIGPLTTTFRAPSSCTTTTPQLYQVWSGSVSSYVEGPIYTSGSGSDCFPSGYDAASSNYYSPGWCPAGYTTACSSLASARTETDTETAVICCPTHFRYTCLAPSQGQPSLGCTTTWTSALAVLGVTVVTDSKIASTTVVSETSNGITAYGVQVRFKAGDPTAAAVGGDSTNSVATPTTAPAVSIPTQLLVPAQTSSPPSGLGTPAIIGTAVGSAVAALLIAGALGFFFLRWRRKRRRQRPSLSPPPVPPKDVSASRTSYRKVPPPYELSEDVSPRRPSMSVSKRHLSMSPVSARSPTEARIDSDVLGAYRAAVELAADSPTAASLRDRASPESASSGWTDRQARGATMPTPWL</sequence>
<dbReference type="AlphaFoldDB" id="A0A446BY79"/>